<protein>
    <submittedName>
        <fullName evidence="1">Uncharacterized protein</fullName>
    </submittedName>
</protein>
<reference evidence="1" key="1">
    <citation type="submission" date="2020-04" db="EMBL/GenBank/DDBJ databases">
        <authorList>
            <person name="Chiriac C."/>
            <person name="Salcher M."/>
            <person name="Ghai R."/>
            <person name="Kavagutti S V."/>
        </authorList>
    </citation>
    <scope>NUCLEOTIDE SEQUENCE</scope>
</reference>
<evidence type="ECO:0000313" key="1">
    <source>
        <dbReference type="EMBL" id="CAB4158691.1"/>
    </source>
</evidence>
<dbReference type="EMBL" id="LR796677">
    <property type="protein sequence ID" value="CAB4158691.1"/>
    <property type="molecule type" value="Genomic_DNA"/>
</dbReference>
<proteinExistence type="predicted"/>
<gene>
    <name evidence="1" type="ORF">UFOVP711_19</name>
</gene>
<name>A0A6J5NMQ9_9CAUD</name>
<organism evidence="1">
    <name type="scientific">uncultured Caudovirales phage</name>
    <dbReference type="NCBI Taxonomy" id="2100421"/>
    <lineage>
        <taxon>Viruses</taxon>
        <taxon>Duplodnaviria</taxon>
        <taxon>Heunggongvirae</taxon>
        <taxon>Uroviricota</taxon>
        <taxon>Caudoviricetes</taxon>
        <taxon>Peduoviridae</taxon>
        <taxon>Maltschvirus</taxon>
        <taxon>Maltschvirus maltsch</taxon>
    </lineage>
</organism>
<sequence length="85" mass="9692">MKQSSFDKWLTTQPEPDTMFLLTREEMTGEVQGLSDPRCIDELSCVICKAPVGWCSTGTFTDFYTDDSDTLDLCVDCYESRDEDK</sequence>
<accession>A0A6J5NMQ9</accession>